<feature type="compositionally biased region" description="Acidic residues" evidence="1">
    <location>
        <begin position="141"/>
        <end position="152"/>
    </location>
</feature>
<accession>A0A9P4Y5Q2</accession>
<organism evidence="2 3">
    <name type="scientific">Cryphonectria parasitica (strain ATCC 38755 / EP155)</name>
    <dbReference type="NCBI Taxonomy" id="660469"/>
    <lineage>
        <taxon>Eukaryota</taxon>
        <taxon>Fungi</taxon>
        <taxon>Dikarya</taxon>
        <taxon>Ascomycota</taxon>
        <taxon>Pezizomycotina</taxon>
        <taxon>Sordariomycetes</taxon>
        <taxon>Sordariomycetidae</taxon>
        <taxon>Diaporthales</taxon>
        <taxon>Cryphonectriaceae</taxon>
        <taxon>Cryphonectria-Endothia species complex</taxon>
        <taxon>Cryphonectria</taxon>
    </lineage>
</organism>
<dbReference type="GeneID" id="63837401"/>
<feature type="compositionally biased region" description="Basic and acidic residues" evidence="1">
    <location>
        <begin position="1"/>
        <end position="28"/>
    </location>
</feature>
<dbReference type="AlphaFoldDB" id="A0A9P4Y5Q2"/>
<proteinExistence type="predicted"/>
<protein>
    <submittedName>
        <fullName evidence="2">Uncharacterized protein</fullName>
    </submittedName>
</protein>
<sequence>MAMGKQQREHKWWEEEHVAVDEKKEKNKSSSSRSSSSGLKAALGNMFPCCRDKSYRVIIDTPAPKLDFNCYRPVYRKQEDENKSLIVKVPTEDDYPQKQADMVHHNVLETLRKLKLDSGWAKEEEEEEEDDEEHSSLGSVSDDDDDDDDDASETTSYGSVYTVLSTTTDVVPTSTTTKPYVWREPLNTAPRHAQPTPRQQQPHPDPAPCRRAFLYFTVERPHRGGFVRHMAHPMHLDLSTPTSQRRSENRLRAYLTRDPQRFFKHFGLSHRNGNRVVVNLPQFFSSRSSSSSSSSSRRRAVERIWGQELRWAWADAGEERFAGALVGLLRDVAEESARMMAAEREEEGGLVEKVTLDVVCVVRQVSGGGDGTEDYGMPMDVRRVIR</sequence>
<dbReference type="RefSeq" id="XP_040777803.1">
    <property type="nucleotide sequence ID" value="XM_040920272.1"/>
</dbReference>
<evidence type="ECO:0000256" key="1">
    <source>
        <dbReference type="SAM" id="MobiDB-lite"/>
    </source>
</evidence>
<comment type="caution">
    <text evidence="2">The sequence shown here is derived from an EMBL/GenBank/DDBJ whole genome shotgun (WGS) entry which is preliminary data.</text>
</comment>
<gene>
    <name evidence="2" type="ORF">M406DRAFT_327958</name>
</gene>
<keyword evidence="3" id="KW-1185">Reference proteome</keyword>
<dbReference type="Proteomes" id="UP000803844">
    <property type="component" value="Unassembled WGS sequence"/>
</dbReference>
<evidence type="ECO:0000313" key="3">
    <source>
        <dbReference type="Proteomes" id="UP000803844"/>
    </source>
</evidence>
<reference evidence="2" key="1">
    <citation type="journal article" date="2020" name="Phytopathology">
        <title>Genome sequence of the chestnut blight fungus Cryphonectria parasitica EP155: A fundamental resource for an archetypical invasive plant pathogen.</title>
        <authorList>
            <person name="Crouch J.A."/>
            <person name="Dawe A."/>
            <person name="Aerts A."/>
            <person name="Barry K."/>
            <person name="Churchill A.C.L."/>
            <person name="Grimwood J."/>
            <person name="Hillman B."/>
            <person name="Milgroom M.G."/>
            <person name="Pangilinan J."/>
            <person name="Smith M."/>
            <person name="Salamov A."/>
            <person name="Schmutz J."/>
            <person name="Yadav J."/>
            <person name="Grigoriev I.V."/>
            <person name="Nuss D."/>
        </authorList>
    </citation>
    <scope>NUCLEOTIDE SEQUENCE</scope>
    <source>
        <strain evidence="2">EP155</strain>
    </source>
</reference>
<feature type="region of interest" description="Disordered" evidence="1">
    <location>
        <begin position="1"/>
        <end position="41"/>
    </location>
</feature>
<name>A0A9P4Y5Q2_CRYP1</name>
<evidence type="ECO:0000313" key="2">
    <source>
        <dbReference type="EMBL" id="KAF3766842.1"/>
    </source>
</evidence>
<feature type="compositionally biased region" description="Acidic residues" evidence="1">
    <location>
        <begin position="123"/>
        <end position="133"/>
    </location>
</feature>
<dbReference type="EMBL" id="MU032346">
    <property type="protein sequence ID" value="KAF3766842.1"/>
    <property type="molecule type" value="Genomic_DNA"/>
</dbReference>
<feature type="region of interest" description="Disordered" evidence="1">
    <location>
        <begin position="118"/>
        <end position="158"/>
    </location>
</feature>
<feature type="region of interest" description="Disordered" evidence="1">
    <location>
        <begin position="171"/>
        <end position="207"/>
    </location>
</feature>